<dbReference type="InterPro" id="IPR033992">
    <property type="entry name" value="NKR-like_CTLD"/>
</dbReference>
<dbReference type="Gene3D" id="3.10.100.10">
    <property type="entry name" value="Mannose-Binding Protein A, subunit A"/>
    <property type="match status" value="1"/>
</dbReference>
<evidence type="ECO:0000256" key="3">
    <source>
        <dbReference type="ARBA" id="ARBA00022968"/>
    </source>
</evidence>
<organism evidence="8 9">
    <name type="scientific">Circaetus pectoralis</name>
    <name type="common">black-chested snake-eagle</name>
    <dbReference type="NCBI Taxonomy" id="321084"/>
    <lineage>
        <taxon>Eukaryota</taxon>
        <taxon>Metazoa</taxon>
        <taxon>Chordata</taxon>
        <taxon>Craniata</taxon>
        <taxon>Vertebrata</taxon>
        <taxon>Euteleostomi</taxon>
        <taxon>Archelosauria</taxon>
        <taxon>Archosauria</taxon>
        <taxon>Dinosauria</taxon>
        <taxon>Saurischia</taxon>
        <taxon>Theropoda</taxon>
        <taxon>Coelurosauria</taxon>
        <taxon>Aves</taxon>
        <taxon>Neognathae</taxon>
        <taxon>Neoaves</taxon>
        <taxon>Telluraves</taxon>
        <taxon>Accipitrimorphae</taxon>
        <taxon>Accipitriformes</taxon>
        <taxon>Accipitridae</taxon>
        <taxon>Accipitrinae</taxon>
        <taxon>Circaetus</taxon>
    </lineage>
</organism>
<dbReference type="InterPro" id="IPR001304">
    <property type="entry name" value="C-type_lectin-like"/>
</dbReference>
<sequence length="236" mass="26673">MSENLIYADLNLTESTRPRLQKVTDVQDTTYAEVKVQSLDTNAADDSYTLSGKSCCSRTRVAVLVAVIILLLVLVVCLILMYHPTASSPPDSKPSSTTYEEALGCPQHWEQNGEKCYFFSPVQKKIDWNTSRKECTDNNSDLVIIDNKEELCYLFSRTRSHYYLLGLKFSKSEEKWKWISDVEHNPDMFTIGGDFTDYFCTVIGHGKVETASCNGSLTTQSMCEKAANILERQKES</sequence>
<feature type="transmembrane region" description="Helical" evidence="6">
    <location>
        <begin position="61"/>
        <end position="82"/>
    </location>
</feature>
<evidence type="ECO:0000313" key="9">
    <source>
        <dbReference type="Proteomes" id="UP000562238"/>
    </source>
</evidence>
<dbReference type="InterPro" id="IPR016187">
    <property type="entry name" value="CTDL_fold"/>
</dbReference>
<dbReference type="SMART" id="SM00034">
    <property type="entry name" value="CLECT"/>
    <property type="match status" value="1"/>
</dbReference>
<gene>
    <name evidence="8" type="primary">Klrb1b_0</name>
    <name evidence="8" type="ORF">CIRPEC_R15911</name>
</gene>
<dbReference type="InterPro" id="IPR016186">
    <property type="entry name" value="C-type_lectin-like/link_sf"/>
</dbReference>
<evidence type="ECO:0000313" key="8">
    <source>
        <dbReference type="EMBL" id="NXW19074.1"/>
    </source>
</evidence>
<dbReference type="PROSITE" id="PS50041">
    <property type="entry name" value="C_TYPE_LECTIN_2"/>
    <property type="match status" value="1"/>
</dbReference>
<accession>A0A7L4A1K0</accession>
<dbReference type="PANTHER" id="PTHR46784">
    <property type="entry name" value="KILLER CELL LECTIN-LIKE RECEPTOR SUBFAMILY B MEMBER 1"/>
    <property type="match status" value="1"/>
</dbReference>
<proteinExistence type="predicted"/>
<keyword evidence="3" id="KW-0735">Signal-anchor</keyword>
<dbReference type="SUPFAM" id="SSF56436">
    <property type="entry name" value="C-type lectin-like"/>
    <property type="match status" value="1"/>
</dbReference>
<keyword evidence="5" id="KW-1015">Disulfide bond</keyword>
<dbReference type="Pfam" id="PF00059">
    <property type="entry name" value="Lectin_C"/>
    <property type="match status" value="1"/>
</dbReference>
<feature type="domain" description="C-type lectin" evidence="7">
    <location>
        <begin position="112"/>
        <end position="214"/>
    </location>
</feature>
<dbReference type="GO" id="GO:0038023">
    <property type="term" value="F:signaling receptor activity"/>
    <property type="evidence" value="ECO:0007669"/>
    <property type="project" value="TreeGrafter"/>
</dbReference>
<keyword evidence="9" id="KW-1185">Reference proteome</keyword>
<dbReference type="InterPro" id="IPR051527">
    <property type="entry name" value="KLR_subfamily_B"/>
</dbReference>
<dbReference type="GO" id="GO:0042269">
    <property type="term" value="P:regulation of natural killer cell mediated cytotoxicity"/>
    <property type="evidence" value="ECO:0007669"/>
    <property type="project" value="TreeGrafter"/>
</dbReference>
<evidence type="ECO:0000256" key="2">
    <source>
        <dbReference type="ARBA" id="ARBA00022734"/>
    </source>
</evidence>
<protein>
    <submittedName>
        <fullName evidence="8">KRBBA protein</fullName>
    </submittedName>
</protein>
<dbReference type="GO" id="GO:0005886">
    <property type="term" value="C:plasma membrane"/>
    <property type="evidence" value="ECO:0007669"/>
    <property type="project" value="TreeGrafter"/>
</dbReference>
<comment type="caution">
    <text evidence="8">The sequence shown here is derived from an EMBL/GenBank/DDBJ whole genome shotgun (WGS) entry which is preliminary data.</text>
</comment>
<dbReference type="CDD" id="cd03593">
    <property type="entry name" value="CLECT_NK_receptors_like"/>
    <property type="match status" value="1"/>
</dbReference>
<evidence type="ECO:0000256" key="1">
    <source>
        <dbReference type="ARBA" id="ARBA00004606"/>
    </source>
</evidence>
<dbReference type="GO" id="GO:0009986">
    <property type="term" value="C:cell surface"/>
    <property type="evidence" value="ECO:0007669"/>
    <property type="project" value="TreeGrafter"/>
</dbReference>
<keyword evidence="2" id="KW-0430">Lectin</keyword>
<dbReference type="PANTHER" id="PTHR46784:SF1">
    <property type="entry name" value="KILLER CELL LECTIN-LIKE RECEPTOR SUBFAMILY B MEMBER 1"/>
    <property type="match status" value="1"/>
</dbReference>
<keyword evidence="4 6" id="KW-1133">Transmembrane helix</keyword>
<keyword evidence="6" id="KW-0812">Transmembrane</keyword>
<keyword evidence="6" id="KW-0472">Membrane</keyword>
<evidence type="ECO:0000256" key="4">
    <source>
        <dbReference type="ARBA" id="ARBA00022989"/>
    </source>
</evidence>
<evidence type="ECO:0000259" key="7">
    <source>
        <dbReference type="PROSITE" id="PS50041"/>
    </source>
</evidence>
<feature type="non-terminal residue" evidence="8">
    <location>
        <position position="236"/>
    </location>
</feature>
<evidence type="ECO:0000256" key="5">
    <source>
        <dbReference type="ARBA" id="ARBA00023157"/>
    </source>
</evidence>
<name>A0A7L4A1K0_9AVES</name>
<reference evidence="8 9" key="1">
    <citation type="submission" date="2019-09" db="EMBL/GenBank/DDBJ databases">
        <title>Bird 10,000 Genomes (B10K) Project - Family phase.</title>
        <authorList>
            <person name="Zhang G."/>
        </authorList>
    </citation>
    <scope>NUCLEOTIDE SEQUENCE [LARGE SCALE GENOMIC DNA]</scope>
    <source>
        <strain evidence="8">B10K-DU-010-60</strain>
        <tissue evidence="8">Muscle</tissue>
    </source>
</reference>
<evidence type="ECO:0000256" key="6">
    <source>
        <dbReference type="SAM" id="Phobius"/>
    </source>
</evidence>
<feature type="non-terminal residue" evidence="8">
    <location>
        <position position="1"/>
    </location>
</feature>
<dbReference type="GO" id="GO:0030246">
    <property type="term" value="F:carbohydrate binding"/>
    <property type="evidence" value="ECO:0007669"/>
    <property type="project" value="UniProtKB-KW"/>
</dbReference>
<dbReference type="EMBL" id="VZZV01000343">
    <property type="protein sequence ID" value="NXW19074.1"/>
    <property type="molecule type" value="Genomic_DNA"/>
</dbReference>
<comment type="subcellular location">
    <subcellularLocation>
        <location evidence="1">Membrane</location>
        <topology evidence="1">Single-pass type II membrane protein</topology>
    </subcellularLocation>
</comment>
<dbReference type="AlphaFoldDB" id="A0A7L4A1K0"/>
<dbReference type="Proteomes" id="UP000562238">
    <property type="component" value="Unassembled WGS sequence"/>
</dbReference>